<accession>A0A1S9PG60</accession>
<comment type="caution">
    <text evidence="2">The sequence shown here is derived from an EMBL/GenBank/DDBJ whole genome shotgun (WGS) entry which is preliminary data.</text>
</comment>
<feature type="transmembrane region" description="Helical" evidence="1">
    <location>
        <begin position="343"/>
        <end position="365"/>
    </location>
</feature>
<evidence type="ECO:0000313" key="2">
    <source>
        <dbReference type="EMBL" id="OOQ59909.1"/>
    </source>
</evidence>
<sequence>MESRAVSLIYARYLGSNAFDGKLPALTDTLAKYQIEHGEMYVSLAGALVNRRESHYNEARQLLLKGIEHATKADNLFFLYYFHLNLAYVETDTGNSLDAILHYRETRRLAGMMNKPQLQVITDIGLSDIYMHLQLYEQALKYLDEVDAYSKSNKADTRSPAFVAVNKAEIFFKLGNKDSLDIYLGKFNTLYKRNFDEQNALTRLKYFSLILHNRPQQAVPIIKGLLATRGEYYKNNDKFYLAQCYYRLGKLDSATNLLGAMVANPKLETSELRINSYKLLSQILEDGDDYAAANKYNRMAAEESEASRKKMGQIVDVVSQIRIDRVEEINAARDEIYSKQRTILIFAIITACLGLVAGGLFYYSIRQKRRYEKLLYQTKTQELAFIHSHEVRRHLANILGLCVLVDEVNPSGEELKKYYAYFNESAQEMDKALKSIEKKLTE</sequence>
<keyword evidence="3" id="KW-1185">Reference proteome</keyword>
<evidence type="ECO:0008006" key="4">
    <source>
        <dbReference type="Google" id="ProtNLM"/>
    </source>
</evidence>
<dbReference type="Proteomes" id="UP000189739">
    <property type="component" value="Unassembled WGS sequence"/>
</dbReference>
<dbReference type="OrthoDB" id="732044at2"/>
<dbReference type="EMBL" id="MBTF01000011">
    <property type="protein sequence ID" value="OOQ59909.1"/>
    <property type="molecule type" value="Genomic_DNA"/>
</dbReference>
<evidence type="ECO:0000256" key="1">
    <source>
        <dbReference type="SAM" id="Phobius"/>
    </source>
</evidence>
<dbReference type="AlphaFoldDB" id="A0A1S9PG60"/>
<dbReference type="InterPro" id="IPR011990">
    <property type="entry name" value="TPR-like_helical_dom_sf"/>
</dbReference>
<organism evidence="2 3">
    <name type="scientific">Mucilaginibacter pedocola</name>
    <dbReference type="NCBI Taxonomy" id="1792845"/>
    <lineage>
        <taxon>Bacteria</taxon>
        <taxon>Pseudomonadati</taxon>
        <taxon>Bacteroidota</taxon>
        <taxon>Sphingobacteriia</taxon>
        <taxon>Sphingobacteriales</taxon>
        <taxon>Sphingobacteriaceae</taxon>
        <taxon>Mucilaginibacter</taxon>
    </lineage>
</organism>
<name>A0A1S9PG60_9SPHI</name>
<proteinExistence type="predicted"/>
<protein>
    <recommendedName>
        <fullName evidence="4">MalT-like TPR region domain-containing protein</fullName>
    </recommendedName>
</protein>
<dbReference type="SUPFAM" id="SSF48452">
    <property type="entry name" value="TPR-like"/>
    <property type="match status" value="1"/>
</dbReference>
<reference evidence="2 3" key="1">
    <citation type="submission" date="2016-07" db="EMBL/GenBank/DDBJ databases">
        <title>Genomic analysis of zinc-resistant bacterium Mucilaginibacter pedocola TBZ30.</title>
        <authorList>
            <person name="Huang J."/>
            <person name="Tang J."/>
        </authorList>
    </citation>
    <scope>NUCLEOTIDE SEQUENCE [LARGE SCALE GENOMIC DNA]</scope>
    <source>
        <strain evidence="2 3">TBZ30</strain>
    </source>
</reference>
<keyword evidence="1" id="KW-0472">Membrane</keyword>
<gene>
    <name evidence="2" type="ORF">BC343_27510</name>
</gene>
<keyword evidence="1" id="KW-1133">Transmembrane helix</keyword>
<dbReference type="Gene3D" id="1.25.40.10">
    <property type="entry name" value="Tetratricopeptide repeat domain"/>
    <property type="match status" value="1"/>
</dbReference>
<evidence type="ECO:0000313" key="3">
    <source>
        <dbReference type="Proteomes" id="UP000189739"/>
    </source>
</evidence>
<keyword evidence="1" id="KW-0812">Transmembrane</keyword>
<dbReference type="STRING" id="1792845.BC343_27510"/>